<feature type="region of interest" description="Disordered" evidence="2">
    <location>
        <begin position="1"/>
        <end position="47"/>
    </location>
</feature>
<dbReference type="PANTHER" id="PTHR19965">
    <property type="entry name" value="RNA AND EXPORT FACTOR BINDING PROTEIN"/>
    <property type="match status" value="1"/>
</dbReference>
<evidence type="ECO:0000256" key="1">
    <source>
        <dbReference type="ARBA" id="ARBA00022884"/>
    </source>
</evidence>
<dbReference type="AlphaFoldDB" id="A0AAV6KY91"/>
<evidence type="ECO:0000313" key="5">
    <source>
        <dbReference type="Proteomes" id="UP000823749"/>
    </source>
</evidence>
<dbReference type="GO" id="GO:0005634">
    <property type="term" value="C:nucleus"/>
    <property type="evidence" value="ECO:0007669"/>
    <property type="project" value="TreeGrafter"/>
</dbReference>
<protein>
    <recommendedName>
        <fullName evidence="3">Chromatin target of PRMT1 protein C-terminal domain-containing protein</fullName>
    </recommendedName>
</protein>
<reference evidence="4" key="1">
    <citation type="submission" date="2020-08" db="EMBL/GenBank/DDBJ databases">
        <title>Plant Genome Project.</title>
        <authorList>
            <person name="Zhang R.-G."/>
        </authorList>
    </citation>
    <scope>NUCLEOTIDE SEQUENCE</scope>
    <source>
        <strain evidence="4">WSP0</strain>
        <tissue evidence="4">Leaf</tissue>
    </source>
</reference>
<sequence length="227" mass="24727">MSLDDIIRNNKKSEGGFRGRGRGRATTAGRGGFVASGPGPARRFPNRAPTKTTSYLTPQMAQVQQLIAIGGAGAESGTKLYVSNLEYGVSNEDIKGGNNSGLDQAFCSTVFFVLPTYYRKTVAGRGWDRRVGGRQGFGKGRGRGNDNGEKVFAKDLDTDLEKYHMEAMQINRELCPIFNPVIRAWLCAFVCSGDFGASSRPSLFCAVIGVVLAIRWFYDEASLEDQM</sequence>
<feature type="compositionally biased region" description="Basic and acidic residues" evidence="2">
    <location>
        <begin position="1"/>
        <end position="17"/>
    </location>
</feature>
<evidence type="ECO:0000313" key="4">
    <source>
        <dbReference type="EMBL" id="KAG5557420.1"/>
    </source>
</evidence>
<comment type="caution">
    <text evidence="4">The sequence shown here is derived from an EMBL/GenBank/DDBJ whole genome shotgun (WGS) entry which is preliminary data.</text>
</comment>
<gene>
    <name evidence="4" type="ORF">RHGRI_007609</name>
</gene>
<dbReference type="GO" id="GO:0006406">
    <property type="term" value="P:mRNA export from nucleus"/>
    <property type="evidence" value="ECO:0007669"/>
    <property type="project" value="TreeGrafter"/>
</dbReference>
<feature type="domain" description="Chromatin target of PRMT1 protein C-terminal" evidence="3">
    <location>
        <begin position="103"/>
        <end position="171"/>
    </location>
</feature>
<dbReference type="InterPro" id="IPR025715">
    <property type="entry name" value="FoP_C"/>
</dbReference>
<dbReference type="EMBL" id="JACTNZ010000003">
    <property type="protein sequence ID" value="KAG5557420.1"/>
    <property type="molecule type" value="Genomic_DNA"/>
</dbReference>
<organism evidence="4 5">
    <name type="scientific">Rhododendron griersonianum</name>
    <dbReference type="NCBI Taxonomy" id="479676"/>
    <lineage>
        <taxon>Eukaryota</taxon>
        <taxon>Viridiplantae</taxon>
        <taxon>Streptophyta</taxon>
        <taxon>Embryophyta</taxon>
        <taxon>Tracheophyta</taxon>
        <taxon>Spermatophyta</taxon>
        <taxon>Magnoliopsida</taxon>
        <taxon>eudicotyledons</taxon>
        <taxon>Gunneridae</taxon>
        <taxon>Pentapetalae</taxon>
        <taxon>asterids</taxon>
        <taxon>Ericales</taxon>
        <taxon>Ericaceae</taxon>
        <taxon>Ericoideae</taxon>
        <taxon>Rhodoreae</taxon>
        <taxon>Rhododendron</taxon>
    </lineage>
</organism>
<evidence type="ECO:0000259" key="3">
    <source>
        <dbReference type="SMART" id="SM01218"/>
    </source>
</evidence>
<keyword evidence="1" id="KW-0694">RNA-binding</keyword>
<dbReference type="PANTHER" id="PTHR19965:SF35">
    <property type="entry name" value="RNA ANNEALING PROTEIN YRA1"/>
    <property type="match status" value="1"/>
</dbReference>
<dbReference type="SMART" id="SM01218">
    <property type="entry name" value="FoP_duplication"/>
    <property type="match status" value="1"/>
</dbReference>
<dbReference type="Proteomes" id="UP000823749">
    <property type="component" value="Chromosome 3"/>
</dbReference>
<dbReference type="GO" id="GO:0003729">
    <property type="term" value="F:mRNA binding"/>
    <property type="evidence" value="ECO:0007669"/>
    <property type="project" value="TreeGrafter"/>
</dbReference>
<name>A0AAV6KY91_9ERIC</name>
<accession>A0AAV6KY91</accession>
<evidence type="ECO:0000256" key="2">
    <source>
        <dbReference type="SAM" id="MobiDB-lite"/>
    </source>
</evidence>
<keyword evidence="5" id="KW-1185">Reference proteome</keyword>
<dbReference type="InterPro" id="IPR051229">
    <property type="entry name" value="ALYREF_mRNA_export"/>
</dbReference>
<proteinExistence type="predicted"/>